<feature type="domain" description="Integrase SSV1 C-terminal" evidence="2">
    <location>
        <begin position="122"/>
        <end position="283"/>
    </location>
</feature>
<keyword evidence="1" id="KW-0233">DNA recombination</keyword>
<evidence type="ECO:0000256" key="1">
    <source>
        <dbReference type="ARBA" id="ARBA00023172"/>
    </source>
</evidence>
<dbReference type="InterPro" id="IPR013762">
    <property type="entry name" value="Integrase-like_cat_sf"/>
</dbReference>
<dbReference type="STRING" id="529709.PYCH_14110"/>
<dbReference type="GO" id="GO:0003677">
    <property type="term" value="F:DNA binding"/>
    <property type="evidence" value="ECO:0007669"/>
    <property type="project" value="InterPro"/>
</dbReference>
<keyword evidence="4" id="KW-1185">Reference proteome</keyword>
<dbReference type="Pfam" id="PF16795">
    <property type="entry name" value="Phage_integr_3"/>
    <property type="match status" value="1"/>
</dbReference>
<organism evidence="3 4">
    <name type="scientific">Pyrococcus yayanosii (strain CH1 / JCM 16557)</name>
    <dbReference type="NCBI Taxonomy" id="529709"/>
    <lineage>
        <taxon>Archaea</taxon>
        <taxon>Methanobacteriati</taxon>
        <taxon>Methanobacteriota</taxon>
        <taxon>Thermococci</taxon>
        <taxon>Thermococcales</taxon>
        <taxon>Thermococcaceae</taxon>
        <taxon>Pyrococcus</taxon>
    </lineage>
</organism>
<evidence type="ECO:0000259" key="2">
    <source>
        <dbReference type="Pfam" id="PF16795"/>
    </source>
</evidence>
<accession>F8AG27</accession>
<dbReference type="HOGENOM" id="CLU_062372_0_0_2"/>
<protein>
    <submittedName>
        <fullName evidence="3">SSV1 integrase-like protein</fullName>
    </submittedName>
</protein>
<proteinExistence type="predicted"/>
<evidence type="ECO:0000313" key="4">
    <source>
        <dbReference type="Proteomes" id="UP000008386"/>
    </source>
</evidence>
<dbReference type="eggNOG" id="arCOG01244">
    <property type="taxonomic scope" value="Archaea"/>
</dbReference>
<sequence length="291" mass="34090">MVRWPGFEPGSPARKAGDFAGLWVSLEEQFLEWLSGQVKAGKLSEETAAEYTRALKKFFDKYSPHSVEELESALTKENYKRHLCKALRKFVQFLKKQKIIDPVFAEELKESIPIKPTKESEVRISTEELLEAWEYHKRHSDEVTRLFFKILVFSGARLRTVHKMLTQFDERRLYILPNYPNIAKYALMERHGTKASLYIYMPAELVNEIKPVKIKEATIRKRLEYGRVNASTIRKWHATFLSMQGIKDHVINYIQSRVPRAILEKHYLDLELEADEAYSRVVDELKKVLEG</sequence>
<evidence type="ECO:0000313" key="3">
    <source>
        <dbReference type="EMBL" id="AEH25081.1"/>
    </source>
</evidence>
<dbReference type="InterPro" id="IPR011010">
    <property type="entry name" value="DNA_brk_join_enz"/>
</dbReference>
<gene>
    <name evidence="3" type="ordered locus">PYCH_14110</name>
</gene>
<dbReference type="EMBL" id="CP002779">
    <property type="protein sequence ID" value="AEH25081.1"/>
    <property type="molecule type" value="Genomic_DNA"/>
</dbReference>
<dbReference type="Proteomes" id="UP000008386">
    <property type="component" value="Chromosome"/>
</dbReference>
<reference evidence="3 4" key="1">
    <citation type="journal article" date="2011" name="J. Bacteriol.">
        <title>Complete genome sequence of the obligate piezophilic hyperthermophilic archaeon Pyrococcus yayanosii CH1.</title>
        <authorList>
            <person name="Jun X."/>
            <person name="Lupeng L."/>
            <person name="Minjuan X."/>
            <person name="Oger P."/>
            <person name="Fengping W."/>
            <person name="Jebbar M."/>
            <person name="Xiang X."/>
        </authorList>
    </citation>
    <scope>NUCLEOTIDE SEQUENCE [LARGE SCALE GENOMIC DNA]</scope>
    <source>
        <strain evidence="4">CH1 / JCM 16557</strain>
    </source>
</reference>
<dbReference type="GO" id="GO:0006310">
    <property type="term" value="P:DNA recombination"/>
    <property type="evidence" value="ECO:0007669"/>
    <property type="project" value="UniProtKB-KW"/>
</dbReference>
<dbReference type="SUPFAM" id="SSF56349">
    <property type="entry name" value="DNA breaking-rejoining enzymes"/>
    <property type="match status" value="1"/>
</dbReference>
<name>F8AG27_PYRYC</name>
<dbReference type="KEGG" id="pya:PYCH_14110"/>
<dbReference type="InterPro" id="IPR031857">
    <property type="entry name" value="Integrase_SSV1_C"/>
</dbReference>
<dbReference type="AlphaFoldDB" id="F8AG27"/>
<dbReference type="GO" id="GO:0015074">
    <property type="term" value="P:DNA integration"/>
    <property type="evidence" value="ECO:0007669"/>
    <property type="project" value="InterPro"/>
</dbReference>
<dbReference type="Gene3D" id="1.10.443.10">
    <property type="entry name" value="Intergrase catalytic core"/>
    <property type="match status" value="1"/>
</dbReference>